<evidence type="ECO:0000313" key="2">
    <source>
        <dbReference type="EMBL" id="MEE2039666.1"/>
    </source>
</evidence>
<name>A0ABU7KBQ5_9ACTN</name>
<protein>
    <recommendedName>
        <fullName evidence="4">Transposase</fullName>
    </recommendedName>
</protein>
<gene>
    <name evidence="2" type="ORF">Q8791_20825</name>
</gene>
<reference evidence="2 3" key="1">
    <citation type="submission" date="2023-08" db="EMBL/GenBank/DDBJ databases">
        <authorList>
            <person name="Girao M."/>
            <person name="Carvalho M.F."/>
        </authorList>
    </citation>
    <scope>NUCLEOTIDE SEQUENCE [LARGE SCALE GENOMIC DNA]</scope>
    <source>
        <strain evidence="2 3">CT-R113</strain>
    </source>
</reference>
<comment type="caution">
    <text evidence="2">The sequence shown here is derived from an EMBL/GenBank/DDBJ whole genome shotgun (WGS) entry which is preliminary data.</text>
</comment>
<sequence length="119" mass="13236">MMPPHCAETSLDRNGIPRCCAIEAGHEGDHMDHQGRTWEPPGIVLVRLRETWGSTHRIIWTGRMWIATAHRTDVHWRTEIEPTPGQLETSLHEHSRPPTRTRTPSAPPAPGTAGTGSTP</sequence>
<evidence type="ECO:0000313" key="3">
    <source>
        <dbReference type="Proteomes" id="UP001356095"/>
    </source>
</evidence>
<dbReference type="Proteomes" id="UP001356095">
    <property type="component" value="Unassembled WGS sequence"/>
</dbReference>
<accession>A0ABU7KBQ5</accession>
<dbReference type="RefSeq" id="WP_330093431.1">
    <property type="nucleotide sequence ID" value="NZ_JAUZMY010000021.1"/>
</dbReference>
<evidence type="ECO:0008006" key="4">
    <source>
        <dbReference type="Google" id="ProtNLM"/>
    </source>
</evidence>
<organism evidence="2 3">
    <name type="scientific">Nocardiopsis codii</name>
    <dbReference type="NCBI Taxonomy" id="3065942"/>
    <lineage>
        <taxon>Bacteria</taxon>
        <taxon>Bacillati</taxon>
        <taxon>Actinomycetota</taxon>
        <taxon>Actinomycetes</taxon>
        <taxon>Streptosporangiales</taxon>
        <taxon>Nocardiopsidaceae</taxon>
        <taxon>Nocardiopsis</taxon>
    </lineage>
</organism>
<feature type="region of interest" description="Disordered" evidence="1">
    <location>
        <begin position="78"/>
        <end position="119"/>
    </location>
</feature>
<dbReference type="EMBL" id="JAUZMY010000021">
    <property type="protein sequence ID" value="MEE2039666.1"/>
    <property type="molecule type" value="Genomic_DNA"/>
</dbReference>
<evidence type="ECO:0000256" key="1">
    <source>
        <dbReference type="SAM" id="MobiDB-lite"/>
    </source>
</evidence>
<keyword evidence="3" id="KW-1185">Reference proteome</keyword>
<proteinExistence type="predicted"/>